<keyword evidence="3" id="KW-1185">Reference proteome</keyword>
<dbReference type="InterPro" id="IPR010753">
    <property type="entry name" value="DUF1330"/>
</dbReference>
<comment type="caution">
    <text evidence="2">The sequence shown here is derived from an EMBL/GenBank/DDBJ whole genome shotgun (WGS) entry which is preliminary data.</text>
</comment>
<gene>
    <name evidence="2" type="ORF">ACFSKX_11735</name>
</gene>
<dbReference type="PANTHER" id="PTHR40257">
    <property type="match status" value="1"/>
</dbReference>
<reference evidence="3" key="1">
    <citation type="journal article" date="2019" name="Int. J. Syst. Evol. Microbiol.">
        <title>The Global Catalogue of Microorganisms (GCM) 10K type strain sequencing project: providing services to taxonomists for standard genome sequencing and annotation.</title>
        <authorList>
            <consortium name="The Broad Institute Genomics Platform"/>
            <consortium name="The Broad Institute Genome Sequencing Center for Infectious Disease"/>
            <person name="Wu L."/>
            <person name="Ma J."/>
        </authorList>
    </citation>
    <scope>NUCLEOTIDE SEQUENCE [LARGE SCALE GENOMIC DNA]</scope>
    <source>
        <strain evidence="3">KCTC 12848</strain>
    </source>
</reference>
<accession>A0ABW5ECC2</accession>
<dbReference type="RefSeq" id="WP_265721157.1">
    <property type="nucleotide sequence ID" value="NZ_JAPIVK010000009.1"/>
</dbReference>
<proteinExistence type="predicted"/>
<dbReference type="Pfam" id="PF07045">
    <property type="entry name" value="DUF1330"/>
    <property type="match status" value="1"/>
</dbReference>
<feature type="domain" description="DUF1330" evidence="1">
    <location>
        <begin position="48"/>
        <end position="123"/>
    </location>
</feature>
<dbReference type="SUPFAM" id="SSF54909">
    <property type="entry name" value="Dimeric alpha+beta barrel"/>
    <property type="match status" value="1"/>
</dbReference>
<protein>
    <submittedName>
        <fullName evidence="2">DUF1330 domain-containing protein</fullName>
    </submittedName>
</protein>
<evidence type="ECO:0000259" key="1">
    <source>
        <dbReference type="Pfam" id="PF07045"/>
    </source>
</evidence>
<dbReference type="EMBL" id="JBHUJD010000014">
    <property type="protein sequence ID" value="MFD2311087.1"/>
    <property type="molecule type" value="Genomic_DNA"/>
</dbReference>
<name>A0ABW5ECC2_9GAMM</name>
<evidence type="ECO:0000313" key="3">
    <source>
        <dbReference type="Proteomes" id="UP001597425"/>
    </source>
</evidence>
<dbReference type="Proteomes" id="UP001597425">
    <property type="component" value="Unassembled WGS sequence"/>
</dbReference>
<dbReference type="InterPro" id="IPR011008">
    <property type="entry name" value="Dimeric_a/b-barrel"/>
</dbReference>
<dbReference type="Gene3D" id="3.30.70.100">
    <property type="match status" value="1"/>
</dbReference>
<sequence>MKTIDPNPDRFAELQEELPQGQPVVMLNLLRFREQADYKNGEPACSGREAYRRYGEKAVAHLQGVGAKLVWHGNAKASVIAPPDEQWDEILLVRYPSVEKFVEMVTDPDYRELAKHRTAALEDARLVASLENT</sequence>
<organism evidence="2 3">
    <name type="scientific">Microbulbifer halophilus</name>
    <dbReference type="NCBI Taxonomy" id="453963"/>
    <lineage>
        <taxon>Bacteria</taxon>
        <taxon>Pseudomonadati</taxon>
        <taxon>Pseudomonadota</taxon>
        <taxon>Gammaproteobacteria</taxon>
        <taxon>Cellvibrionales</taxon>
        <taxon>Microbulbiferaceae</taxon>
        <taxon>Microbulbifer</taxon>
    </lineage>
</organism>
<evidence type="ECO:0000313" key="2">
    <source>
        <dbReference type="EMBL" id="MFD2311087.1"/>
    </source>
</evidence>
<dbReference type="PANTHER" id="PTHR40257:SF1">
    <property type="entry name" value="DUF1330 DOMAIN-CONTAINING PROTEIN"/>
    <property type="match status" value="1"/>
</dbReference>